<dbReference type="RefSeq" id="WP_207855678.1">
    <property type="nucleotide sequence ID" value="NZ_BHVV01000001.1"/>
</dbReference>
<dbReference type="Pfam" id="PF13581">
    <property type="entry name" value="HATPase_c_2"/>
    <property type="match status" value="1"/>
</dbReference>
<dbReference type="PANTHER" id="PTHR35526:SF6">
    <property type="entry name" value="SLR1861 PROTEIN"/>
    <property type="match status" value="1"/>
</dbReference>
<name>A0A497XK35_9PROT</name>
<keyword evidence="1" id="KW-0418">Kinase</keyword>
<dbReference type="InterPro" id="IPR050267">
    <property type="entry name" value="Anti-sigma-factor_SerPK"/>
</dbReference>
<sequence>MADAAGTTLAARPGGLPALLDFARSFGREHGLPEAAVHRLVVILEELFLNTVQHGHGGGSDAPVTVELSLLADELRCSYTDHAPLFVPPAGLPSHIERAPDARPLGGLGVAMARSLASDLSHSQAGADGGNRIAFSVSLARA</sequence>
<evidence type="ECO:0000313" key="3">
    <source>
        <dbReference type="EMBL" id="RLJ68234.1"/>
    </source>
</evidence>
<organism evidence="3 4">
    <name type="scientific">Sulfurisoma sediminicola</name>
    <dbReference type="NCBI Taxonomy" id="1381557"/>
    <lineage>
        <taxon>Bacteria</taxon>
        <taxon>Pseudomonadati</taxon>
        <taxon>Pseudomonadota</taxon>
        <taxon>Betaproteobacteria</taxon>
        <taxon>Nitrosomonadales</taxon>
        <taxon>Sterolibacteriaceae</taxon>
        <taxon>Sulfurisoma</taxon>
    </lineage>
</organism>
<dbReference type="Proteomes" id="UP000268908">
    <property type="component" value="Unassembled WGS sequence"/>
</dbReference>
<dbReference type="Gene3D" id="3.30.565.10">
    <property type="entry name" value="Histidine kinase-like ATPase, C-terminal domain"/>
    <property type="match status" value="1"/>
</dbReference>
<evidence type="ECO:0000256" key="1">
    <source>
        <dbReference type="ARBA" id="ARBA00022527"/>
    </source>
</evidence>
<dbReference type="EMBL" id="RCCI01000004">
    <property type="protein sequence ID" value="RLJ68234.1"/>
    <property type="molecule type" value="Genomic_DNA"/>
</dbReference>
<protein>
    <submittedName>
        <fullName evidence="3">Anti-sigma regulatory factor (Ser/Thr protein kinase)</fullName>
    </submittedName>
</protein>
<keyword evidence="4" id="KW-1185">Reference proteome</keyword>
<dbReference type="AlphaFoldDB" id="A0A497XK35"/>
<proteinExistence type="predicted"/>
<comment type="caution">
    <text evidence="3">The sequence shown here is derived from an EMBL/GenBank/DDBJ whole genome shotgun (WGS) entry which is preliminary data.</text>
</comment>
<reference evidence="3 4" key="1">
    <citation type="submission" date="2018-10" db="EMBL/GenBank/DDBJ databases">
        <title>Genomic Encyclopedia of Type Strains, Phase IV (KMG-IV): sequencing the most valuable type-strain genomes for metagenomic binning, comparative biology and taxonomic classification.</title>
        <authorList>
            <person name="Goeker M."/>
        </authorList>
    </citation>
    <scope>NUCLEOTIDE SEQUENCE [LARGE SCALE GENOMIC DNA]</scope>
    <source>
        <strain evidence="3 4">DSM 26916</strain>
    </source>
</reference>
<accession>A0A497XK35</accession>
<evidence type="ECO:0000313" key="4">
    <source>
        <dbReference type="Proteomes" id="UP000268908"/>
    </source>
</evidence>
<dbReference type="SUPFAM" id="SSF55874">
    <property type="entry name" value="ATPase domain of HSP90 chaperone/DNA topoisomerase II/histidine kinase"/>
    <property type="match status" value="1"/>
</dbReference>
<dbReference type="InterPro" id="IPR003594">
    <property type="entry name" value="HATPase_dom"/>
</dbReference>
<evidence type="ECO:0000259" key="2">
    <source>
        <dbReference type="Pfam" id="PF13581"/>
    </source>
</evidence>
<dbReference type="InterPro" id="IPR036890">
    <property type="entry name" value="HATPase_C_sf"/>
</dbReference>
<gene>
    <name evidence="3" type="ORF">DFR35_0788</name>
</gene>
<dbReference type="GO" id="GO:0004674">
    <property type="term" value="F:protein serine/threonine kinase activity"/>
    <property type="evidence" value="ECO:0007669"/>
    <property type="project" value="UniProtKB-KW"/>
</dbReference>
<dbReference type="CDD" id="cd16936">
    <property type="entry name" value="HATPase_RsbW-like"/>
    <property type="match status" value="1"/>
</dbReference>
<keyword evidence="1" id="KW-0723">Serine/threonine-protein kinase</keyword>
<feature type="domain" description="Histidine kinase/HSP90-like ATPase" evidence="2">
    <location>
        <begin position="10"/>
        <end position="135"/>
    </location>
</feature>
<keyword evidence="1" id="KW-0808">Transferase</keyword>
<dbReference type="PANTHER" id="PTHR35526">
    <property type="entry name" value="ANTI-SIGMA-F FACTOR RSBW-RELATED"/>
    <property type="match status" value="1"/>
</dbReference>